<organism evidence="3 4">
    <name type="scientific">Pseudorhodoplanes sinuspersici</name>
    <dbReference type="NCBI Taxonomy" id="1235591"/>
    <lineage>
        <taxon>Bacteria</taxon>
        <taxon>Pseudomonadati</taxon>
        <taxon>Pseudomonadota</taxon>
        <taxon>Alphaproteobacteria</taxon>
        <taxon>Hyphomicrobiales</taxon>
        <taxon>Pseudorhodoplanes</taxon>
    </lineage>
</organism>
<dbReference type="Proteomes" id="UP000194137">
    <property type="component" value="Chromosome"/>
</dbReference>
<dbReference type="GO" id="GO:0016491">
    <property type="term" value="F:oxidoreductase activity"/>
    <property type="evidence" value="ECO:0007669"/>
    <property type="project" value="UniProtKB-KW"/>
</dbReference>
<dbReference type="Gene3D" id="3.50.50.60">
    <property type="entry name" value="FAD/NAD(P)-binding domain"/>
    <property type="match status" value="1"/>
</dbReference>
<keyword evidence="2" id="KW-0520">NAD</keyword>
<dbReference type="RefSeq" id="WP_086086137.1">
    <property type="nucleotide sequence ID" value="NZ_CP021112.1"/>
</dbReference>
<gene>
    <name evidence="3" type="ORF">CAK95_01005</name>
</gene>
<dbReference type="EMBL" id="CP021112">
    <property type="protein sequence ID" value="ARP97817.1"/>
    <property type="molecule type" value="Genomic_DNA"/>
</dbReference>
<dbReference type="Pfam" id="PF13450">
    <property type="entry name" value="NAD_binding_8"/>
    <property type="match status" value="1"/>
</dbReference>
<keyword evidence="1" id="KW-0560">Oxidoreductase</keyword>
<dbReference type="SUPFAM" id="SSF51905">
    <property type="entry name" value="FAD/NAD(P)-binding domain"/>
    <property type="match status" value="1"/>
</dbReference>
<name>A0A1W6ZKQ3_9HYPH</name>
<dbReference type="Pfam" id="PF01494">
    <property type="entry name" value="FAD_binding_3"/>
    <property type="match status" value="1"/>
</dbReference>
<proteinExistence type="predicted"/>
<dbReference type="InterPro" id="IPR036188">
    <property type="entry name" value="FAD/NAD-bd_sf"/>
</dbReference>
<dbReference type="Gene3D" id="3.30.9.20">
    <property type="match status" value="1"/>
</dbReference>
<evidence type="ECO:0000256" key="2">
    <source>
        <dbReference type="ARBA" id="ARBA00023027"/>
    </source>
</evidence>
<dbReference type="GO" id="GO:0071949">
    <property type="term" value="F:FAD binding"/>
    <property type="evidence" value="ECO:0007669"/>
    <property type="project" value="InterPro"/>
</dbReference>
<dbReference type="PANTHER" id="PTHR43476">
    <property type="entry name" value="3-(3-HYDROXY-PHENYL)PROPIONATE/3-HYDROXYCINNAMIC ACID HYDROXYLASE"/>
    <property type="match status" value="1"/>
</dbReference>
<dbReference type="KEGG" id="psin:CAK95_01005"/>
<sequence length="385" mass="42855">MSLSLKIAIVGGGPGGLLFAKLVARENPGCRIDVFEQNPADATYGFGIVLADVALDFLKDVDDDLHTDLLAAAERQDTITLYHHRQAVPIRGNVFLGIPRVRLLNIMQSHATSQGVNIEYAKRIASPDALSGYDLIVGADGVNSAIRDALQHEFQAVVEPRVNKWAWYGTRRRFDSVELIFEQTRYGIFIAHSYRYAPDHGTFVIECDPDTWKRAGLDAKSDDESRRFCGEIFSRYLEGEELISNRSLWFNPSFVTSKRWHSGNVVLIGDALKTVHPSIGSGTRMAYEDAVALAKAVNEGGGDVGGSLAEFERARRPTADGFQDAAMRSILWYETAETRQHMTPLEFAYSYMMRTGKVNRDRLRRIDPDFLAAYEAEIAGKELAG</sequence>
<dbReference type="OrthoDB" id="9804454at2"/>
<keyword evidence="4" id="KW-1185">Reference proteome</keyword>
<evidence type="ECO:0000313" key="4">
    <source>
        <dbReference type="Proteomes" id="UP000194137"/>
    </source>
</evidence>
<evidence type="ECO:0000256" key="1">
    <source>
        <dbReference type="ARBA" id="ARBA00023002"/>
    </source>
</evidence>
<dbReference type="STRING" id="1235591.CAK95_01005"/>
<dbReference type="AlphaFoldDB" id="A0A1W6ZKQ3"/>
<dbReference type="InterPro" id="IPR002938">
    <property type="entry name" value="FAD-bd"/>
</dbReference>
<dbReference type="PANTHER" id="PTHR43476:SF4">
    <property type="entry name" value="BLR0106 PROTEIN"/>
    <property type="match status" value="1"/>
</dbReference>
<evidence type="ECO:0000313" key="3">
    <source>
        <dbReference type="EMBL" id="ARP97817.1"/>
    </source>
</evidence>
<dbReference type="InterPro" id="IPR050631">
    <property type="entry name" value="PheA/TfdB_FAD_monoxygenase"/>
</dbReference>
<dbReference type="PRINTS" id="PR00420">
    <property type="entry name" value="RNGMNOXGNASE"/>
</dbReference>
<protein>
    <submittedName>
        <fullName evidence="3">Uncharacterized protein</fullName>
    </submittedName>
</protein>
<accession>A0A1W6ZKQ3</accession>
<reference evidence="3 4" key="1">
    <citation type="submission" date="2017-05" db="EMBL/GenBank/DDBJ databases">
        <title>Full genome sequence of Pseudorhodoplanes sinuspersici.</title>
        <authorList>
            <person name="Dastgheib S.M.M."/>
            <person name="Shavandi M."/>
            <person name="Tirandaz H."/>
        </authorList>
    </citation>
    <scope>NUCLEOTIDE SEQUENCE [LARGE SCALE GENOMIC DNA]</scope>
    <source>
        <strain evidence="3 4">RIPI110</strain>
    </source>
</reference>